<organism evidence="7 8">
    <name type="scientific">Piscinibacter gummiphilus</name>
    <dbReference type="NCBI Taxonomy" id="946333"/>
    <lineage>
        <taxon>Bacteria</taxon>
        <taxon>Pseudomonadati</taxon>
        <taxon>Pseudomonadota</taxon>
        <taxon>Betaproteobacteria</taxon>
        <taxon>Burkholderiales</taxon>
        <taxon>Sphaerotilaceae</taxon>
        <taxon>Piscinibacter</taxon>
    </lineage>
</organism>
<dbReference type="PROSITE" id="PS00671">
    <property type="entry name" value="D_2_HYDROXYACID_DH_3"/>
    <property type="match status" value="1"/>
</dbReference>
<feature type="domain" description="D-isomer specific 2-hydroxyacid dehydrogenase NAD-binding" evidence="6">
    <location>
        <begin position="105"/>
        <end position="280"/>
    </location>
</feature>
<dbReference type="Pfam" id="PF00389">
    <property type="entry name" value="2-Hacid_dh"/>
    <property type="match status" value="1"/>
</dbReference>
<evidence type="ECO:0000259" key="5">
    <source>
        <dbReference type="Pfam" id="PF00389"/>
    </source>
</evidence>
<evidence type="ECO:0000256" key="4">
    <source>
        <dbReference type="RuleBase" id="RU003719"/>
    </source>
</evidence>
<accession>A0ABZ0CMB5</accession>
<dbReference type="Pfam" id="PF02826">
    <property type="entry name" value="2-Hacid_dh_C"/>
    <property type="match status" value="1"/>
</dbReference>
<reference evidence="7 8" key="1">
    <citation type="submission" date="2023-10" db="EMBL/GenBank/DDBJ databases">
        <title>Bacteria for the degradation of biodegradable plastic PBAT(Polybutylene adipate terephthalate).</title>
        <authorList>
            <person name="Weon H.-Y."/>
            <person name="Yeon J."/>
        </authorList>
    </citation>
    <scope>NUCLEOTIDE SEQUENCE [LARGE SCALE GENOMIC DNA]</scope>
    <source>
        <strain evidence="7 8">SBD 7-3</strain>
    </source>
</reference>
<proteinExistence type="inferred from homology"/>
<keyword evidence="8" id="KW-1185">Reference proteome</keyword>
<comment type="similarity">
    <text evidence="1 4">Belongs to the D-isomer specific 2-hydroxyacid dehydrogenase family.</text>
</comment>
<dbReference type="RefSeq" id="WP_316698438.1">
    <property type="nucleotide sequence ID" value="NZ_CP136336.1"/>
</dbReference>
<dbReference type="SUPFAM" id="SSF51735">
    <property type="entry name" value="NAD(P)-binding Rossmann-fold domains"/>
    <property type="match status" value="1"/>
</dbReference>
<dbReference type="Gene3D" id="3.40.50.720">
    <property type="entry name" value="NAD(P)-binding Rossmann-like Domain"/>
    <property type="match status" value="2"/>
</dbReference>
<evidence type="ECO:0000313" key="7">
    <source>
        <dbReference type="EMBL" id="WOB06122.1"/>
    </source>
</evidence>
<gene>
    <name evidence="7" type="ORF">RXV79_14435</name>
</gene>
<protein>
    <submittedName>
        <fullName evidence="7">Hydroxyacid dehydrogenase</fullName>
    </submittedName>
</protein>
<dbReference type="PANTHER" id="PTHR10996">
    <property type="entry name" value="2-HYDROXYACID DEHYDROGENASE-RELATED"/>
    <property type="match status" value="1"/>
</dbReference>
<dbReference type="InterPro" id="IPR029753">
    <property type="entry name" value="D-isomer_DH_CS"/>
</dbReference>
<dbReference type="EMBL" id="CP136336">
    <property type="protein sequence ID" value="WOB06122.1"/>
    <property type="molecule type" value="Genomic_DNA"/>
</dbReference>
<evidence type="ECO:0000256" key="1">
    <source>
        <dbReference type="ARBA" id="ARBA00005854"/>
    </source>
</evidence>
<dbReference type="InterPro" id="IPR036291">
    <property type="entry name" value="NAD(P)-bd_dom_sf"/>
</dbReference>
<dbReference type="InterPro" id="IPR029752">
    <property type="entry name" value="D-isomer_DH_CS1"/>
</dbReference>
<dbReference type="InterPro" id="IPR006140">
    <property type="entry name" value="D-isomer_DH_NAD-bd"/>
</dbReference>
<evidence type="ECO:0000313" key="8">
    <source>
        <dbReference type="Proteomes" id="UP001303946"/>
    </source>
</evidence>
<keyword evidence="2 4" id="KW-0560">Oxidoreductase</keyword>
<dbReference type="InterPro" id="IPR006139">
    <property type="entry name" value="D-isomer_2_OHA_DH_cat_dom"/>
</dbReference>
<evidence type="ECO:0000259" key="6">
    <source>
        <dbReference type="Pfam" id="PF02826"/>
    </source>
</evidence>
<feature type="domain" description="D-isomer specific 2-hydroxyacid dehydrogenase catalytic" evidence="5">
    <location>
        <begin position="4"/>
        <end position="310"/>
    </location>
</feature>
<sequence length="328" mass="34254">MPRVLLTNAIHPEAHARLSRSAEVVVAPDTAAATLRHAAAGCEVVVVRAQLPDDIFEAAPSLIGAVRHGTGIDMIPLDAATARGVLVANVPGVNANAVAEHVLRSMLALARQTPQVSATLKDAGWAAARAAAERGVELRGRTLGVVGFGHVGQAVARLAHLGLSMRVLAHSRSPLRDDTHATAAHSLDNLLAQSDVVVLACPLTDQTRGLLGASQLARMRPGSWLVNVARGPVVDEAALIAALRSGHVAGAALDVFDTQPLLAGHAFWQMPHVIVTPHAAGVSEDSMRAMGLGAVEAVEHLLRGVCPPTCRNPQTLPAFKLRCQQRRG</sequence>
<name>A0ABZ0CMB5_9BURK</name>
<evidence type="ECO:0000256" key="2">
    <source>
        <dbReference type="ARBA" id="ARBA00023002"/>
    </source>
</evidence>
<dbReference type="PROSITE" id="PS00065">
    <property type="entry name" value="D_2_HYDROXYACID_DH_1"/>
    <property type="match status" value="1"/>
</dbReference>
<dbReference type="SUPFAM" id="SSF52283">
    <property type="entry name" value="Formate/glycerate dehydrogenase catalytic domain-like"/>
    <property type="match status" value="1"/>
</dbReference>
<dbReference type="PANTHER" id="PTHR10996:SF178">
    <property type="entry name" value="2-HYDROXYACID DEHYDROGENASE YGL185C-RELATED"/>
    <property type="match status" value="1"/>
</dbReference>
<dbReference type="Proteomes" id="UP001303946">
    <property type="component" value="Chromosome"/>
</dbReference>
<dbReference type="CDD" id="cd12173">
    <property type="entry name" value="PGDH_4"/>
    <property type="match status" value="1"/>
</dbReference>
<dbReference type="InterPro" id="IPR050223">
    <property type="entry name" value="D-isomer_2-hydroxyacid_DH"/>
</dbReference>
<keyword evidence="3" id="KW-0520">NAD</keyword>
<evidence type="ECO:0000256" key="3">
    <source>
        <dbReference type="ARBA" id="ARBA00023027"/>
    </source>
</evidence>